<feature type="coiled-coil region" evidence="4">
    <location>
        <begin position="274"/>
        <end position="319"/>
    </location>
</feature>
<dbReference type="PROSITE" id="PS50826">
    <property type="entry name" value="RUN"/>
    <property type="match status" value="1"/>
</dbReference>
<keyword evidence="8" id="KW-1185">Reference proteome</keyword>
<dbReference type="KEGG" id="ptex:113446477"/>
<dbReference type="GeneTree" id="ENSGT00940000159175"/>
<reference evidence="7" key="1">
    <citation type="submission" date="2025-08" db="UniProtKB">
        <authorList>
            <consortium name="Ensembl"/>
        </authorList>
    </citation>
    <scope>IDENTIFICATION</scope>
</reference>
<dbReference type="PANTHER" id="PTHR46251">
    <property type="entry name" value="RUN DOMAIN-CONTAINING 3 PROTEIN RUNDC3"/>
    <property type="match status" value="1"/>
</dbReference>
<dbReference type="Proteomes" id="UP000472273">
    <property type="component" value="Unplaced"/>
</dbReference>
<dbReference type="OrthoDB" id="10029904at2759"/>
<evidence type="ECO:0000313" key="7">
    <source>
        <dbReference type="Ensembl" id="ENSPTXP00000017970.1"/>
    </source>
</evidence>
<evidence type="ECO:0000256" key="1">
    <source>
        <dbReference type="ARBA" id="ARBA00023054"/>
    </source>
</evidence>
<name>A0A670Z1Y5_PSETE</name>
<dbReference type="CTD" id="154661"/>
<dbReference type="InterPro" id="IPR047339">
    <property type="entry name" value="RUN_RUNDC3B"/>
</dbReference>
<organism evidence="7 8">
    <name type="scientific">Pseudonaja textilis</name>
    <name type="common">Eastern brown snake</name>
    <dbReference type="NCBI Taxonomy" id="8673"/>
    <lineage>
        <taxon>Eukaryota</taxon>
        <taxon>Metazoa</taxon>
        <taxon>Chordata</taxon>
        <taxon>Craniata</taxon>
        <taxon>Vertebrata</taxon>
        <taxon>Euteleostomi</taxon>
        <taxon>Lepidosauria</taxon>
        <taxon>Squamata</taxon>
        <taxon>Bifurcata</taxon>
        <taxon>Unidentata</taxon>
        <taxon>Episquamata</taxon>
        <taxon>Toxicofera</taxon>
        <taxon>Serpentes</taxon>
        <taxon>Colubroidea</taxon>
        <taxon>Elapidae</taxon>
        <taxon>Hydrophiinae</taxon>
        <taxon>Pseudonaja</taxon>
    </lineage>
</organism>
<dbReference type="SMART" id="SM00593">
    <property type="entry name" value="RUN"/>
    <property type="match status" value="1"/>
</dbReference>
<dbReference type="OMA" id="KQWYDKS"/>
<evidence type="ECO:0000256" key="4">
    <source>
        <dbReference type="SAM" id="Coils"/>
    </source>
</evidence>
<dbReference type="AlphaFoldDB" id="A0A670Z1Y5"/>
<feature type="domain" description="RUN" evidence="6">
    <location>
        <begin position="51"/>
        <end position="183"/>
    </location>
</feature>
<sequence length="450" mass="50574">MASFNFGGLNAASRRKSIYARNAAVERRNLITVCRFSIKTLIDRSCFETIDDSYPEFNNFAAILEQILSHRLKGQITWFGYESPRTFWDYIKVACRKVSYNCICSIENMENVASSRARGRAWIRVALMEKHLSEYISAALRDFKTTRRFYEDGAIVLGEEANMLAGMLLGLNAIDFSFCLKGEALDGNYPAVIDYTPYLKFTQSSDSISSDEEELRTLGSSGSESSTPENIGPPFSMDENSWYNKCKRVEQKYLLTLEQKGYLEELVRLRDTQLAESISQKKALQQKIESMNLAHKMEKEQLEYIVVELQDQLTVLKNNDLRSRQELTTHLTNQWPSPGALDVNAVALDTLLYGKQNKQWDEKSYHSLDQLSADVSFSQTSLDPGNPPDADEKQDGLNLLSEGKEDTPSLLGLCGSLTSVASYKSLTSLKSSEYLASPTTEITSPGLTPS</sequence>
<dbReference type="Pfam" id="PF02759">
    <property type="entry name" value="RUN"/>
    <property type="match status" value="1"/>
</dbReference>
<proteinExistence type="inferred from homology"/>
<dbReference type="CDD" id="cd17700">
    <property type="entry name" value="RUN_RUNDC3B"/>
    <property type="match status" value="1"/>
</dbReference>
<dbReference type="Ensembl" id="ENSPTXT00000018509.1">
    <property type="protein sequence ID" value="ENSPTXP00000017970.1"/>
    <property type="gene ID" value="ENSPTXG00000012346.1"/>
</dbReference>
<feature type="region of interest" description="Disordered" evidence="5">
    <location>
        <begin position="210"/>
        <end position="234"/>
    </location>
</feature>
<feature type="compositionally biased region" description="Polar residues" evidence="5">
    <location>
        <begin position="218"/>
        <end position="229"/>
    </location>
</feature>
<evidence type="ECO:0000313" key="8">
    <source>
        <dbReference type="Proteomes" id="UP000472273"/>
    </source>
</evidence>
<comment type="similarity">
    <text evidence="2">Belongs to the RUNDC3 family.</text>
</comment>
<gene>
    <name evidence="7" type="primary">RUNDC3B</name>
</gene>
<dbReference type="PANTHER" id="PTHR46251:SF1">
    <property type="entry name" value="RUN DOMAIN-CONTAINING PROTEIN 3B"/>
    <property type="match status" value="1"/>
</dbReference>
<dbReference type="InterPro" id="IPR004012">
    <property type="entry name" value="Run_dom"/>
</dbReference>
<dbReference type="SUPFAM" id="SSF140741">
    <property type="entry name" value="RUN domain-like"/>
    <property type="match status" value="1"/>
</dbReference>
<accession>A0A670Z1Y5</accession>
<protein>
    <recommendedName>
        <fullName evidence="3">RUN domain-containing protein 3B</fullName>
    </recommendedName>
</protein>
<evidence type="ECO:0000256" key="3">
    <source>
        <dbReference type="ARBA" id="ARBA00034857"/>
    </source>
</evidence>
<dbReference type="InterPro" id="IPR047340">
    <property type="entry name" value="RUNDC3A_B"/>
</dbReference>
<dbReference type="InterPro" id="IPR037213">
    <property type="entry name" value="Run_dom_sf"/>
</dbReference>
<dbReference type="Gene3D" id="1.20.58.900">
    <property type="match status" value="1"/>
</dbReference>
<reference evidence="7" key="2">
    <citation type="submission" date="2025-09" db="UniProtKB">
        <authorList>
            <consortium name="Ensembl"/>
        </authorList>
    </citation>
    <scope>IDENTIFICATION</scope>
</reference>
<dbReference type="GeneID" id="113446477"/>
<keyword evidence="1 4" id="KW-0175">Coiled coil</keyword>
<dbReference type="RefSeq" id="XP_026571945.1">
    <property type="nucleotide sequence ID" value="XM_026716160.1"/>
</dbReference>
<evidence type="ECO:0000256" key="5">
    <source>
        <dbReference type="SAM" id="MobiDB-lite"/>
    </source>
</evidence>
<evidence type="ECO:0000259" key="6">
    <source>
        <dbReference type="PROSITE" id="PS50826"/>
    </source>
</evidence>
<evidence type="ECO:0000256" key="2">
    <source>
        <dbReference type="ARBA" id="ARBA00034727"/>
    </source>
</evidence>